<dbReference type="AlphaFoldDB" id="A0A444ZUF3"/>
<proteinExistence type="predicted"/>
<sequence length="184" mass="20030">MYQAEESKPVTGLPVSYNNASSGAAPYSSSVDSSAYYQPPPKPPQEWSTSLCDCFSDCGNCCITYWCPCVTFGRVAEIVDRGSTSCGASGALYALVCCLIGCGCLYSCFYRSKMRRQLNLKGSDCGDCMIHCCCEPCALCQEYRELEMQGFDMHIGWHGNVEQRSRGVAMTAPSAPPPQPPMSR</sequence>
<evidence type="ECO:0008006" key="4">
    <source>
        <dbReference type="Google" id="ProtNLM"/>
    </source>
</evidence>
<dbReference type="EMBL" id="SDMP01000013">
    <property type="protein sequence ID" value="RYR17807.1"/>
    <property type="molecule type" value="Genomic_DNA"/>
</dbReference>
<dbReference type="NCBIfam" id="TIGR01571">
    <property type="entry name" value="A_thal_Cys_rich"/>
    <property type="match status" value="1"/>
</dbReference>
<keyword evidence="1" id="KW-1133">Transmembrane helix</keyword>
<dbReference type="OrthoDB" id="1045822at2759"/>
<dbReference type="PANTHER" id="PTHR15907">
    <property type="entry name" value="DUF614 FAMILY PROTEIN-RELATED"/>
    <property type="match status" value="1"/>
</dbReference>
<gene>
    <name evidence="2" type="ORF">Ahy_B03g062482</name>
</gene>
<reference evidence="2 3" key="1">
    <citation type="submission" date="2019-01" db="EMBL/GenBank/DDBJ databases">
        <title>Sequencing of cultivated peanut Arachis hypogaea provides insights into genome evolution and oil improvement.</title>
        <authorList>
            <person name="Chen X."/>
        </authorList>
    </citation>
    <scope>NUCLEOTIDE SEQUENCE [LARGE SCALE GENOMIC DNA]</scope>
    <source>
        <strain evidence="3">cv. Fuhuasheng</strain>
        <tissue evidence="2">Leaves</tissue>
    </source>
</reference>
<dbReference type="InterPro" id="IPR006461">
    <property type="entry name" value="PLAC_motif_containing"/>
</dbReference>
<dbReference type="STRING" id="3818.A0A444ZUF3"/>
<evidence type="ECO:0000313" key="3">
    <source>
        <dbReference type="Proteomes" id="UP000289738"/>
    </source>
</evidence>
<name>A0A444ZUF3_ARAHY</name>
<comment type="caution">
    <text evidence="2">The sequence shown here is derived from an EMBL/GenBank/DDBJ whole genome shotgun (WGS) entry which is preliminary data.</text>
</comment>
<organism evidence="2 3">
    <name type="scientific">Arachis hypogaea</name>
    <name type="common">Peanut</name>
    <dbReference type="NCBI Taxonomy" id="3818"/>
    <lineage>
        <taxon>Eukaryota</taxon>
        <taxon>Viridiplantae</taxon>
        <taxon>Streptophyta</taxon>
        <taxon>Embryophyta</taxon>
        <taxon>Tracheophyta</taxon>
        <taxon>Spermatophyta</taxon>
        <taxon>Magnoliopsida</taxon>
        <taxon>eudicotyledons</taxon>
        <taxon>Gunneridae</taxon>
        <taxon>Pentapetalae</taxon>
        <taxon>rosids</taxon>
        <taxon>fabids</taxon>
        <taxon>Fabales</taxon>
        <taxon>Fabaceae</taxon>
        <taxon>Papilionoideae</taxon>
        <taxon>50 kb inversion clade</taxon>
        <taxon>dalbergioids sensu lato</taxon>
        <taxon>Dalbergieae</taxon>
        <taxon>Pterocarpus clade</taxon>
        <taxon>Arachis</taxon>
    </lineage>
</organism>
<dbReference type="Proteomes" id="UP000289738">
    <property type="component" value="Chromosome B03"/>
</dbReference>
<protein>
    <recommendedName>
        <fullName evidence="4">Protein PLANT CADMIUM RESISTANCE</fullName>
    </recommendedName>
</protein>
<accession>A0A444ZUF3</accession>
<keyword evidence="1" id="KW-0472">Membrane</keyword>
<feature type="transmembrane region" description="Helical" evidence="1">
    <location>
        <begin position="90"/>
        <end position="109"/>
    </location>
</feature>
<dbReference type="Gramene" id="arahy.Tifrunner.gnm2.ann2.Ah13g561200.1">
    <property type="protein sequence ID" value="arahy.Tifrunner.gnm2.ann2.Ah13g561200.1-CDS"/>
    <property type="gene ID" value="arahy.Tifrunner.gnm2.ann2.Ah13g561200"/>
</dbReference>
<keyword evidence="1" id="KW-0812">Transmembrane</keyword>
<evidence type="ECO:0000313" key="2">
    <source>
        <dbReference type="EMBL" id="RYR17807.1"/>
    </source>
</evidence>
<dbReference type="Pfam" id="PF04749">
    <property type="entry name" value="PLAC8"/>
    <property type="match status" value="1"/>
</dbReference>
<keyword evidence="3" id="KW-1185">Reference proteome</keyword>
<evidence type="ECO:0000256" key="1">
    <source>
        <dbReference type="SAM" id="Phobius"/>
    </source>
</evidence>